<accession>A0ABQ1SGC1</accession>
<dbReference type="Pfam" id="PF07675">
    <property type="entry name" value="Cleaved_Adhesin"/>
    <property type="match status" value="1"/>
</dbReference>
<dbReference type="Proteomes" id="UP000599179">
    <property type="component" value="Unassembled WGS sequence"/>
</dbReference>
<evidence type="ECO:0000256" key="2">
    <source>
        <dbReference type="SAM" id="SignalP"/>
    </source>
</evidence>
<dbReference type="NCBIfam" id="TIGR04183">
    <property type="entry name" value="Por_Secre_tail"/>
    <property type="match status" value="1"/>
</dbReference>
<evidence type="ECO:0000259" key="3">
    <source>
        <dbReference type="Pfam" id="PF07675"/>
    </source>
</evidence>
<name>A0ABQ1SGC1_9FLAO</name>
<feature type="domain" description="Secretion system C-terminal sorting" evidence="4">
    <location>
        <begin position="209"/>
        <end position="266"/>
    </location>
</feature>
<feature type="domain" description="Cleaved adhesin" evidence="3">
    <location>
        <begin position="24"/>
        <end position="185"/>
    </location>
</feature>
<keyword evidence="1 2" id="KW-0732">Signal</keyword>
<comment type="caution">
    <text evidence="5">The sequence shown here is derived from an EMBL/GenBank/DDBJ whole genome shotgun (WGS) entry which is preliminary data.</text>
</comment>
<proteinExistence type="predicted"/>
<feature type="chain" id="PRO_5046613080" description="Por secretion system C-terminal sorting domain-containing protein" evidence="2">
    <location>
        <begin position="19"/>
        <end position="271"/>
    </location>
</feature>
<keyword evidence="6" id="KW-1185">Reference proteome</keyword>
<dbReference type="EMBL" id="BMGM01000006">
    <property type="protein sequence ID" value="GGE36425.1"/>
    <property type="molecule type" value="Genomic_DNA"/>
</dbReference>
<reference evidence="6" key="1">
    <citation type="journal article" date="2019" name="Int. J. Syst. Evol. Microbiol.">
        <title>The Global Catalogue of Microorganisms (GCM) 10K type strain sequencing project: providing services to taxonomists for standard genome sequencing and annotation.</title>
        <authorList>
            <consortium name="The Broad Institute Genomics Platform"/>
            <consortium name="The Broad Institute Genome Sequencing Center for Infectious Disease"/>
            <person name="Wu L."/>
            <person name="Ma J."/>
        </authorList>
    </citation>
    <scope>NUCLEOTIDE SEQUENCE [LARGE SCALE GENOMIC DNA]</scope>
    <source>
        <strain evidence="6">CGMCC 1.12931</strain>
    </source>
</reference>
<dbReference type="InterPro" id="IPR026444">
    <property type="entry name" value="Secre_tail"/>
</dbReference>
<evidence type="ECO:0000313" key="6">
    <source>
        <dbReference type="Proteomes" id="UP000599179"/>
    </source>
</evidence>
<dbReference type="RefSeq" id="WP_188458559.1">
    <property type="nucleotide sequence ID" value="NZ_BMGM01000006.1"/>
</dbReference>
<dbReference type="Pfam" id="PF18962">
    <property type="entry name" value="Por_Secre_tail"/>
    <property type="match status" value="1"/>
</dbReference>
<evidence type="ECO:0008006" key="7">
    <source>
        <dbReference type="Google" id="ProtNLM"/>
    </source>
</evidence>
<dbReference type="InterPro" id="IPR011628">
    <property type="entry name" value="Cleaved_adhesin"/>
</dbReference>
<evidence type="ECO:0000256" key="1">
    <source>
        <dbReference type="ARBA" id="ARBA00022729"/>
    </source>
</evidence>
<protein>
    <recommendedName>
        <fullName evidence="7">Por secretion system C-terminal sorting domain-containing protein</fullName>
    </recommendedName>
</protein>
<evidence type="ECO:0000259" key="4">
    <source>
        <dbReference type="Pfam" id="PF18962"/>
    </source>
</evidence>
<sequence length="271" mass="29968">MKKITLLLMIFAFTFSYAQESVYFDDFTDDTYPGWVFYDVDGDGNNWGDLNQIEDGDGNATTPPSLISRSWQGSPLTPDNWAVSPAIDLSTASGTITVDYITQVAAQTWDEETYSVYVSTSSDLAVLQNETPVFSTTLGDGAGTNPEETHSHDISGFAGEDEVYIAFRHYNTTDMDFIAIHEVEVLSETLSNNQFVAENNFVQFVKDNTLNLQASTLLNNVEIFNLAGKRVIQNNLNAQNDVQVDISSLNTGIYIAKLASENGVHTFKFTK</sequence>
<feature type="signal peptide" evidence="2">
    <location>
        <begin position="1"/>
        <end position="18"/>
    </location>
</feature>
<gene>
    <name evidence="5" type="ORF">GCM10010832_15790</name>
</gene>
<organism evidence="5 6">
    <name type="scientific">Psychroflexus planctonicus</name>
    <dbReference type="NCBI Taxonomy" id="1526575"/>
    <lineage>
        <taxon>Bacteria</taxon>
        <taxon>Pseudomonadati</taxon>
        <taxon>Bacteroidota</taxon>
        <taxon>Flavobacteriia</taxon>
        <taxon>Flavobacteriales</taxon>
        <taxon>Flavobacteriaceae</taxon>
        <taxon>Psychroflexus</taxon>
    </lineage>
</organism>
<evidence type="ECO:0000313" key="5">
    <source>
        <dbReference type="EMBL" id="GGE36425.1"/>
    </source>
</evidence>
<dbReference type="Gene3D" id="2.60.120.200">
    <property type="match status" value="1"/>
</dbReference>